<dbReference type="Proteomes" id="UP001499910">
    <property type="component" value="Unassembled WGS sequence"/>
</dbReference>
<feature type="region of interest" description="Disordered" evidence="1">
    <location>
        <begin position="1"/>
        <end position="43"/>
    </location>
</feature>
<evidence type="ECO:0000313" key="4">
    <source>
        <dbReference type="Proteomes" id="UP001499910"/>
    </source>
</evidence>
<evidence type="ECO:0000256" key="1">
    <source>
        <dbReference type="SAM" id="MobiDB-lite"/>
    </source>
</evidence>
<keyword evidence="2" id="KW-0812">Transmembrane</keyword>
<keyword evidence="2" id="KW-1133">Transmembrane helix</keyword>
<accession>A0ABP9LEF7</accession>
<evidence type="ECO:0000313" key="3">
    <source>
        <dbReference type="EMBL" id="GAA5074713.1"/>
    </source>
</evidence>
<feature type="transmembrane region" description="Helical" evidence="2">
    <location>
        <begin position="48"/>
        <end position="70"/>
    </location>
</feature>
<reference evidence="4" key="1">
    <citation type="journal article" date="2019" name="Int. J. Syst. Evol. Microbiol.">
        <title>The Global Catalogue of Microorganisms (GCM) 10K type strain sequencing project: providing services to taxonomists for standard genome sequencing and annotation.</title>
        <authorList>
            <consortium name="The Broad Institute Genomics Platform"/>
            <consortium name="The Broad Institute Genome Sequencing Center for Infectious Disease"/>
            <person name="Wu L."/>
            <person name="Ma J."/>
        </authorList>
    </citation>
    <scope>NUCLEOTIDE SEQUENCE [LARGE SCALE GENOMIC DNA]</scope>
    <source>
        <strain evidence="4">JCM 18015</strain>
    </source>
</reference>
<protein>
    <submittedName>
        <fullName evidence="3">Uncharacterized protein</fullName>
    </submittedName>
</protein>
<feature type="compositionally biased region" description="Low complexity" evidence="1">
    <location>
        <begin position="22"/>
        <end position="31"/>
    </location>
</feature>
<keyword evidence="2" id="KW-0472">Membrane</keyword>
<feature type="compositionally biased region" description="Basic and acidic residues" evidence="1">
    <location>
        <begin position="32"/>
        <end position="43"/>
    </location>
</feature>
<dbReference type="RefSeq" id="WP_259553924.1">
    <property type="nucleotide sequence ID" value="NZ_BAABHW010000002.1"/>
</dbReference>
<proteinExistence type="predicted"/>
<feature type="compositionally biased region" description="Basic and acidic residues" evidence="1">
    <location>
        <begin position="1"/>
        <end position="10"/>
    </location>
</feature>
<organism evidence="3 4">
    <name type="scientific">[Roseibacterium] beibuensis</name>
    <dbReference type="NCBI Taxonomy" id="1193142"/>
    <lineage>
        <taxon>Bacteria</taxon>
        <taxon>Pseudomonadati</taxon>
        <taxon>Pseudomonadota</taxon>
        <taxon>Alphaproteobacteria</taxon>
        <taxon>Rhodobacterales</taxon>
        <taxon>Roseobacteraceae</taxon>
        <taxon>Roseicyclus</taxon>
    </lineage>
</organism>
<evidence type="ECO:0000256" key="2">
    <source>
        <dbReference type="SAM" id="Phobius"/>
    </source>
</evidence>
<sequence>MSEMHSETQRHTRASVSGDVRAGPGDAGAADAPRELPKSEQYERRSRYAGPFTLAVIAVGILVAFISWALA</sequence>
<keyword evidence="4" id="KW-1185">Reference proteome</keyword>
<dbReference type="EMBL" id="BAABHW010000002">
    <property type="protein sequence ID" value="GAA5074713.1"/>
    <property type="molecule type" value="Genomic_DNA"/>
</dbReference>
<comment type="caution">
    <text evidence="3">The sequence shown here is derived from an EMBL/GenBank/DDBJ whole genome shotgun (WGS) entry which is preliminary data.</text>
</comment>
<gene>
    <name evidence="3" type="ORF">GCM10023209_22090</name>
</gene>
<name>A0ABP9LEF7_9RHOB</name>